<sequence length="103" mass="11474">MNIASIGTLGEFSKYHVGSATTSKENRNAAFETLFKAAAQMIEDTNRYTNEAEEAEIAFSLGLLDNTHDLQIAQQKANLALQFTVAVRNQVLEAYKEIMNLQF</sequence>
<dbReference type="EMBL" id="CVTD020000015">
    <property type="protein sequence ID" value="CRZ34569.1"/>
    <property type="molecule type" value="Genomic_DNA"/>
</dbReference>
<comment type="similarity">
    <text evidence="2 4">Belongs to the FliE family.</text>
</comment>
<protein>
    <recommendedName>
        <fullName evidence="4 5">Flagellar hook-basal body complex protein FliE</fullName>
    </recommendedName>
</protein>
<evidence type="ECO:0000313" key="7">
    <source>
        <dbReference type="Proteomes" id="UP000236497"/>
    </source>
</evidence>
<evidence type="ECO:0000256" key="5">
    <source>
        <dbReference type="NCBIfam" id="TIGR00205"/>
    </source>
</evidence>
<evidence type="ECO:0000256" key="2">
    <source>
        <dbReference type="ARBA" id="ARBA00009272"/>
    </source>
</evidence>
<dbReference type="GO" id="GO:0009425">
    <property type="term" value="C:bacterial-type flagellum basal body"/>
    <property type="evidence" value="ECO:0007669"/>
    <property type="project" value="UniProtKB-SubCell"/>
</dbReference>
<dbReference type="PANTHER" id="PTHR34653">
    <property type="match status" value="1"/>
</dbReference>
<keyword evidence="7" id="KW-1185">Reference proteome</keyword>
<dbReference type="PANTHER" id="PTHR34653:SF1">
    <property type="entry name" value="FLAGELLAR HOOK-BASAL BODY COMPLEX PROTEIN FLIE"/>
    <property type="match status" value="1"/>
</dbReference>
<organism evidence="6 7">
    <name type="scientific">Herbinix hemicellulosilytica</name>
    <dbReference type="NCBI Taxonomy" id="1564487"/>
    <lineage>
        <taxon>Bacteria</taxon>
        <taxon>Bacillati</taxon>
        <taxon>Bacillota</taxon>
        <taxon>Clostridia</taxon>
        <taxon>Lachnospirales</taxon>
        <taxon>Lachnospiraceae</taxon>
        <taxon>Herbinix</taxon>
    </lineage>
</organism>
<dbReference type="GO" id="GO:0003774">
    <property type="term" value="F:cytoskeletal motor activity"/>
    <property type="evidence" value="ECO:0007669"/>
    <property type="project" value="InterPro"/>
</dbReference>
<dbReference type="Proteomes" id="UP000236497">
    <property type="component" value="Unassembled WGS sequence"/>
</dbReference>
<dbReference type="Pfam" id="PF02049">
    <property type="entry name" value="FliE"/>
    <property type="match status" value="1"/>
</dbReference>
<evidence type="ECO:0000313" key="6">
    <source>
        <dbReference type="EMBL" id="CRZ34569.1"/>
    </source>
</evidence>
<dbReference type="HAMAP" id="MF_00724">
    <property type="entry name" value="FliE"/>
    <property type="match status" value="1"/>
</dbReference>
<dbReference type="NCBIfam" id="TIGR00205">
    <property type="entry name" value="fliE"/>
    <property type="match status" value="1"/>
</dbReference>
<accession>A0A0H5SGI6</accession>
<dbReference type="RefSeq" id="WP_103202666.1">
    <property type="nucleotide sequence ID" value="NZ_CVTD020000015.1"/>
</dbReference>
<evidence type="ECO:0000256" key="3">
    <source>
        <dbReference type="ARBA" id="ARBA00023143"/>
    </source>
</evidence>
<evidence type="ECO:0000256" key="4">
    <source>
        <dbReference type="HAMAP-Rule" id="MF_00724"/>
    </source>
</evidence>
<comment type="subcellular location">
    <subcellularLocation>
        <location evidence="1 4">Bacterial flagellum basal body</location>
    </subcellularLocation>
</comment>
<dbReference type="AlphaFoldDB" id="A0A0H5SGI6"/>
<dbReference type="GO" id="GO:0071973">
    <property type="term" value="P:bacterial-type flagellum-dependent cell motility"/>
    <property type="evidence" value="ECO:0007669"/>
    <property type="project" value="InterPro"/>
</dbReference>
<dbReference type="OrthoDB" id="9812413at2"/>
<name>A0A0H5SGI6_HERHM</name>
<proteinExistence type="inferred from homology"/>
<evidence type="ECO:0000256" key="1">
    <source>
        <dbReference type="ARBA" id="ARBA00004117"/>
    </source>
</evidence>
<dbReference type="GO" id="GO:0005198">
    <property type="term" value="F:structural molecule activity"/>
    <property type="evidence" value="ECO:0007669"/>
    <property type="project" value="UniProtKB-UniRule"/>
</dbReference>
<dbReference type="InterPro" id="IPR001624">
    <property type="entry name" value="FliE"/>
</dbReference>
<keyword evidence="3 4" id="KW-0975">Bacterial flagellum</keyword>
<reference evidence="6 7" key="1">
    <citation type="submission" date="2015-06" db="EMBL/GenBank/DDBJ databases">
        <authorList>
            <person name="Wibberg Daniel"/>
        </authorList>
    </citation>
    <scope>NUCLEOTIDE SEQUENCE [LARGE SCALE GENOMIC DNA]</scope>
    <source>
        <strain evidence="6 7">T3/55T</strain>
    </source>
</reference>
<gene>
    <name evidence="4" type="primary">fliE</name>
    <name evidence="6" type="ORF">HHT355_1368</name>
</gene>